<dbReference type="CDD" id="cd18808">
    <property type="entry name" value="SF1_C_Upf1"/>
    <property type="match status" value="1"/>
</dbReference>
<feature type="region of interest" description="Disordered" evidence="7">
    <location>
        <begin position="545"/>
        <end position="565"/>
    </location>
</feature>
<dbReference type="PANTHER" id="PTHR43788:SF8">
    <property type="entry name" value="DNA-BINDING PROTEIN SMUBP-2"/>
    <property type="match status" value="1"/>
</dbReference>
<keyword evidence="6" id="KW-0175">Coiled coil</keyword>
<dbReference type="Pfam" id="PF13086">
    <property type="entry name" value="AAA_11"/>
    <property type="match status" value="1"/>
</dbReference>
<comment type="caution">
    <text evidence="10">The sequence shown here is derived from an EMBL/GenBank/DDBJ whole genome shotgun (WGS) entry which is preliminary data.</text>
</comment>
<dbReference type="InterPro" id="IPR041679">
    <property type="entry name" value="DNA2/NAM7-like_C"/>
</dbReference>
<reference evidence="10 11" key="1">
    <citation type="submission" date="2021-06" db="EMBL/GenBank/DDBJ databases">
        <title>Actinomycetes sequencing.</title>
        <authorList>
            <person name="Shan Q."/>
        </authorList>
    </citation>
    <scope>NUCLEOTIDE SEQUENCE [LARGE SCALE GENOMIC DNA]</scope>
    <source>
        <strain evidence="10 11">NEAU-G5</strain>
    </source>
</reference>
<feature type="domain" description="DNA2/NAM7 helicase helicase" evidence="8">
    <location>
        <begin position="849"/>
        <end position="905"/>
    </location>
</feature>
<keyword evidence="3" id="KW-0378">Hydrolase</keyword>
<dbReference type="InterPro" id="IPR050534">
    <property type="entry name" value="Coronavir_polyprotein_1ab"/>
</dbReference>
<gene>
    <name evidence="10" type="ORF">KO481_41300</name>
</gene>
<protein>
    <submittedName>
        <fullName evidence="10">ATP-binding protein</fullName>
    </submittedName>
</protein>
<keyword evidence="4" id="KW-0347">Helicase</keyword>
<sequence length="1147" mass="124957">MRGPEHAAQLVRFWQSIEMFSPQEVPAPSPRTNRPSSPFVLDMPDDDVPPWHEDHWIHREMPLPEDKTWRFTVYGGIFDVQNVCVELARVFGDDGVQPDGRRAGPTAMFAFTLDAQGTVVADSSVLSACAWAMSRLRDPGPNARGWLHGFGKDAAEFSDAVDKLAVPSTTNSDPGPGPLSRAGAAVAERGRAGAAEALIKGAGAAATAAATAGATAVGGPIVGGIAGKAAGAFVEKVLERKPAQEDSGDAEAGAPAAPTRYRFTTHDLHDFVKQLGDGLEITENLGVQGVRVQCRQIATRYADDDGGGDHTFLNSYIAEDLERVESAVRAGTIGAALRDYLSDTIADSQRVDVRTNRDAILSGVAPTMFPGGRWPGALSRPLVLGQQFAVNRMMTEIGGTAGIFAVNGPPGTGKTTMLRDALAGLVVQRAERLAELDHPRNAFTDRLGQIDYQEDRGWSVRGLRPELTGFEILLATAGNKAAENVTAEIPALAAVAGARAEAVAIDYFTEIATRMRNGDAWGLAAAVLGNMGKRRQFISRFWFGDDPRQERQPSSGEQEQPVSDDEGMLRVLQRAANGVDAPPDWATAVREFRDARAEVHRLAAERQVVADAVAELPRLEAAIREAQSAIDAADIEHSRWREQHRIATDTRDAASHALEQCTDDISLHNQSRPGFWILLSTLFRAGRTWSRRSEELADTHSAAREKLSLCEAEVARCTAGWSTAAETGRRCVQDHRAAVADARRHADLIDEARENWPTTVPFGEAIADEDRFQLLNAWSDEEFTAARQKLFLQALTLHKAFALNAAGPLRSNLGAAMTLIGNKVRNTPATEVVLAAWQALFLVVPMVSTTFASLPRLFADLTSESLGWLFIDEAGQATPQQAVGGLWRTRRAVIVGDPQQLEPVVTLPVSAQRALLEHHRVDHQWLPDSTSVQRVSDRLARFGTMLAEPEGDGRFWVGAPLRVHRRCDRPMFEVSNRIAYGGDLMVFGTPDRQPFVDDDIWFDIRSNDADGNWVHAEGRQLHHLLDMLRNGMGLPANSIRVISPFRDVVRGAKTVARQTIGHSFANDNVGTVHTVQGQESDVVILVLGTPPHKGGARQWAAAKPNLLNVAVSRAKRRFYVIGNREEWCKEHNFSVLASFMKTQAGEM</sequence>
<keyword evidence="11" id="KW-1185">Reference proteome</keyword>
<evidence type="ECO:0000256" key="7">
    <source>
        <dbReference type="SAM" id="MobiDB-lite"/>
    </source>
</evidence>
<dbReference type="RefSeq" id="WP_215924021.1">
    <property type="nucleotide sequence ID" value="NZ_JAHKNI010000027.1"/>
</dbReference>
<feature type="coiled-coil region" evidence="6">
    <location>
        <begin position="609"/>
        <end position="643"/>
    </location>
</feature>
<evidence type="ECO:0000259" key="8">
    <source>
        <dbReference type="Pfam" id="PF13086"/>
    </source>
</evidence>
<evidence type="ECO:0000256" key="4">
    <source>
        <dbReference type="ARBA" id="ARBA00022806"/>
    </source>
</evidence>
<feature type="compositionally biased region" description="Polar residues" evidence="7">
    <location>
        <begin position="552"/>
        <end position="561"/>
    </location>
</feature>
<evidence type="ECO:0000256" key="5">
    <source>
        <dbReference type="ARBA" id="ARBA00022840"/>
    </source>
</evidence>
<evidence type="ECO:0000256" key="6">
    <source>
        <dbReference type="SAM" id="Coils"/>
    </source>
</evidence>
<accession>A0ABS6BCC6</accession>
<dbReference type="InterPro" id="IPR027417">
    <property type="entry name" value="P-loop_NTPase"/>
</dbReference>
<comment type="similarity">
    <text evidence="1">Belongs to the DNA2/NAM7 helicase family.</text>
</comment>
<dbReference type="Pfam" id="PF13087">
    <property type="entry name" value="AAA_12"/>
    <property type="match status" value="1"/>
</dbReference>
<organism evidence="10 11">
    <name type="scientific">Nocardia albiluteola</name>
    <dbReference type="NCBI Taxonomy" id="2842303"/>
    <lineage>
        <taxon>Bacteria</taxon>
        <taxon>Bacillati</taxon>
        <taxon>Actinomycetota</taxon>
        <taxon>Actinomycetes</taxon>
        <taxon>Mycobacteriales</taxon>
        <taxon>Nocardiaceae</taxon>
        <taxon>Nocardia</taxon>
    </lineage>
</organism>
<dbReference type="PANTHER" id="PTHR43788">
    <property type="entry name" value="DNA2/NAM7 HELICASE FAMILY MEMBER"/>
    <property type="match status" value="1"/>
</dbReference>
<evidence type="ECO:0000256" key="2">
    <source>
        <dbReference type="ARBA" id="ARBA00022741"/>
    </source>
</evidence>
<dbReference type="Proteomes" id="UP000733379">
    <property type="component" value="Unassembled WGS sequence"/>
</dbReference>
<proteinExistence type="inferred from homology"/>
<evidence type="ECO:0000256" key="3">
    <source>
        <dbReference type="ARBA" id="ARBA00022801"/>
    </source>
</evidence>
<dbReference type="EMBL" id="JAHKNI010000027">
    <property type="protein sequence ID" value="MBU3067938.1"/>
    <property type="molecule type" value="Genomic_DNA"/>
</dbReference>
<feature type="domain" description="DNA2/NAM7 helicase-like C-terminal" evidence="9">
    <location>
        <begin position="1015"/>
        <end position="1124"/>
    </location>
</feature>
<dbReference type="SUPFAM" id="SSF52540">
    <property type="entry name" value="P-loop containing nucleoside triphosphate hydrolases"/>
    <property type="match status" value="1"/>
</dbReference>
<keyword evidence="2" id="KW-0547">Nucleotide-binding</keyword>
<feature type="region of interest" description="Disordered" evidence="7">
    <location>
        <begin position="165"/>
        <end position="185"/>
    </location>
</feature>
<dbReference type="InterPro" id="IPR041677">
    <property type="entry name" value="DNA2/NAM7_AAA_11"/>
</dbReference>
<dbReference type="Gene3D" id="3.40.50.300">
    <property type="entry name" value="P-loop containing nucleotide triphosphate hydrolases"/>
    <property type="match status" value="3"/>
</dbReference>
<evidence type="ECO:0000313" key="11">
    <source>
        <dbReference type="Proteomes" id="UP000733379"/>
    </source>
</evidence>
<name>A0ABS6BCC6_9NOCA</name>
<evidence type="ECO:0000259" key="9">
    <source>
        <dbReference type="Pfam" id="PF13087"/>
    </source>
</evidence>
<keyword evidence="5 10" id="KW-0067">ATP-binding</keyword>
<evidence type="ECO:0000313" key="10">
    <source>
        <dbReference type="EMBL" id="MBU3067938.1"/>
    </source>
</evidence>
<dbReference type="GO" id="GO:0005524">
    <property type="term" value="F:ATP binding"/>
    <property type="evidence" value="ECO:0007669"/>
    <property type="project" value="UniProtKB-KW"/>
</dbReference>
<dbReference type="InterPro" id="IPR047187">
    <property type="entry name" value="SF1_C_Upf1"/>
</dbReference>
<evidence type="ECO:0000256" key="1">
    <source>
        <dbReference type="ARBA" id="ARBA00007913"/>
    </source>
</evidence>